<dbReference type="SMART" id="SM01300">
    <property type="entry name" value="PEHE"/>
    <property type="match status" value="1"/>
</dbReference>
<feature type="region of interest" description="Disordered" evidence="1">
    <location>
        <begin position="461"/>
        <end position="486"/>
    </location>
</feature>
<protein>
    <submittedName>
        <fullName evidence="3">KAT8 regulatory NSL complex subunit 1b</fullName>
    </submittedName>
</protein>
<dbReference type="PROSITE" id="PS52052">
    <property type="entry name" value="PEHE"/>
    <property type="match status" value="1"/>
</dbReference>
<keyword evidence="4" id="KW-1185">Reference proteome</keyword>
<feature type="compositionally biased region" description="Polar residues" evidence="1">
    <location>
        <begin position="273"/>
        <end position="288"/>
    </location>
</feature>
<feature type="compositionally biased region" description="Polar residues" evidence="1">
    <location>
        <begin position="461"/>
        <end position="479"/>
    </location>
</feature>
<evidence type="ECO:0000259" key="2">
    <source>
        <dbReference type="PROSITE" id="PS52052"/>
    </source>
</evidence>
<feature type="compositionally biased region" description="Basic and acidic residues" evidence="1">
    <location>
        <begin position="825"/>
        <end position="843"/>
    </location>
</feature>
<dbReference type="PANTHER" id="PTHR22443:SF19">
    <property type="entry name" value="KAT8 REGULATORY NSL COMPLEX SUBUNIT 1-RELATED"/>
    <property type="match status" value="1"/>
</dbReference>
<feature type="region of interest" description="Disordered" evidence="1">
    <location>
        <begin position="1012"/>
        <end position="1045"/>
    </location>
</feature>
<reference evidence="3" key="1">
    <citation type="submission" date="2020-07" db="EMBL/GenBank/DDBJ databases">
        <title>A long reads based de novo assembly of the rainbow trout Arlee double haploid line genome.</title>
        <authorList>
            <person name="Gao G."/>
            <person name="Palti Y."/>
        </authorList>
    </citation>
    <scope>NUCLEOTIDE SEQUENCE [LARGE SCALE GENOMIC DNA]</scope>
</reference>
<dbReference type="Proteomes" id="UP000694395">
    <property type="component" value="Chromosome 13"/>
</dbReference>
<evidence type="ECO:0000256" key="1">
    <source>
        <dbReference type="SAM" id="MobiDB-lite"/>
    </source>
</evidence>
<feature type="region of interest" description="Disordered" evidence="1">
    <location>
        <begin position="806"/>
        <end position="860"/>
    </location>
</feature>
<feature type="region of interest" description="Disordered" evidence="1">
    <location>
        <begin position="122"/>
        <end position="159"/>
    </location>
</feature>
<feature type="compositionally biased region" description="Basic and acidic residues" evidence="1">
    <location>
        <begin position="360"/>
        <end position="378"/>
    </location>
</feature>
<proteinExistence type="predicted"/>
<reference evidence="3" key="2">
    <citation type="submission" date="2025-08" db="UniProtKB">
        <authorList>
            <consortium name="Ensembl"/>
        </authorList>
    </citation>
    <scope>IDENTIFICATION</scope>
</reference>
<dbReference type="InterPro" id="IPR029332">
    <property type="entry name" value="PEHE_dom"/>
</dbReference>
<gene>
    <name evidence="3" type="primary">LOC110486139</name>
</gene>
<feature type="region of interest" description="Disordered" evidence="1">
    <location>
        <begin position="1092"/>
        <end position="1202"/>
    </location>
</feature>
<dbReference type="KEGG" id="omy:110486139"/>
<dbReference type="Pfam" id="PF15275">
    <property type="entry name" value="PEHE"/>
    <property type="match status" value="1"/>
</dbReference>
<feature type="domain" description="PEHE" evidence="2">
    <location>
        <begin position="951"/>
        <end position="1071"/>
    </location>
</feature>
<dbReference type="RefSeq" id="XP_036796669.1">
    <property type="nucleotide sequence ID" value="XM_036940774.1"/>
</dbReference>
<dbReference type="OrthoDB" id="6022640at2759"/>
<dbReference type="InterPro" id="IPR026180">
    <property type="entry name" value="NSL1"/>
</dbReference>
<accession>A0A8K9XUX6</accession>
<dbReference type="Gene3D" id="6.10.250.3170">
    <property type="match status" value="1"/>
</dbReference>
<dbReference type="AlphaFoldDB" id="A0A8K9XUX6"/>
<dbReference type="PANTHER" id="PTHR22443">
    <property type="entry name" value="NON-SPECIFIC LETHAL 1, ISOFORM M"/>
    <property type="match status" value="1"/>
</dbReference>
<name>A0A8K9XUX6_ONCMY</name>
<dbReference type="GeneTree" id="ENSGT00530000063688"/>
<feature type="region of interest" description="Disordered" evidence="1">
    <location>
        <begin position="218"/>
        <end position="378"/>
    </location>
</feature>
<feature type="compositionally biased region" description="Polar residues" evidence="1">
    <location>
        <begin position="337"/>
        <end position="353"/>
    </location>
</feature>
<feature type="compositionally biased region" description="Low complexity" evidence="1">
    <location>
        <begin position="1187"/>
        <end position="1202"/>
    </location>
</feature>
<organism evidence="3 4">
    <name type="scientific">Oncorhynchus mykiss</name>
    <name type="common">Rainbow trout</name>
    <name type="synonym">Salmo gairdneri</name>
    <dbReference type="NCBI Taxonomy" id="8022"/>
    <lineage>
        <taxon>Eukaryota</taxon>
        <taxon>Metazoa</taxon>
        <taxon>Chordata</taxon>
        <taxon>Craniata</taxon>
        <taxon>Vertebrata</taxon>
        <taxon>Euteleostomi</taxon>
        <taxon>Actinopterygii</taxon>
        <taxon>Neopterygii</taxon>
        <taxon>Teleostei</taxon>
        <taxon>Protacanthopterygii</taxon>
        <taxon>Salmoniformes</taxon>
        <taxon>Salmonidae</taxon>
        <taxon>Salmoninae</taxon>
        <taxon>Oncorhynchus</taxon>
    </lineage>
</organism>
<reference evidence="3" key="3">
    <citation type="submission" date="2025-09" db="UniProtKB">
        <authorList>
            <consortium name="Ensembl"/>
        </authorList>
    </citation>
    <scope>IDENTIFICATION</scope>
</reference>
<dbReference type="RefSeq" id="XP_036796668.1">
    <property type="nucleotide sequence ID" value="XM_036940773.1"/>
</dbReference>
<dbReference type="GO" id="GO:0044545">
    <property type="term" value="C:NSL complex"/>
    <property type="evidence" value="ECO:0007669"/>
    <property type="project" value="TreeGrafter"/>
</dbReference>
<evidence type="ECO:0000313" key="4">
    <source>
        <dbReference type="Proteomes" id="UP000694395"/>
    </source>
</evidence>
<feature type="compositionally biased region" description="Basic and acidic residues" evidence="1">
    <location>
        <begin position="1092"/>
        <end position="1101"/>
    </location>
</feature>
<evidence type="ECO:0000313" key="3">
    <source>
        <dbReference type="Ensembl" id="ENSOMYP00000138277.1"/>
    </source>
</evidence>
<sequence>MQQNVEKVKGFEYFLNALYLEYTVDIFPLRMDLVGGELCYCKAVLWRGSRWVVCSWPRHRERPPRPPPPPPLCCMAAMAPALTDAPAEAHRIRFKLAPPSSNLSPSGVESNGGTSHILVSSNGAVKRKASEERSPHGGSITGKGKEELTRSNEASSTPLGKLQPLVASYLCSDVTSVPSTKESLKLQGVLLQKHGLLPSFLPRKHKTLELSEEQLKSIMSNSRGGGPPALSSPPPPVNGVAKKFAKNGPDRDSMTTVNGGNNRPPAGHGLDSSVPQPNTAASRGNSPLNGGGEHQQPTGLSYNPAGHPEQPAPPAASTNPPMDCPDSKPSERPPSLATDTSSLSPTDRQTSLGMGSLGMDVKERSQQSKSRQGEIEGRLRRLRKRLQVVQAKQVEHHVQQQLGGLLESTLGPLDALRTGGRRGGQDAPLTLQEREGLGRFLKDGSVPAELERLSLSGTTNLRSTESAFDSDATESSSGGETDVEEDELTRVDIEQRHISLWRRAEGRYAVDRASIVSHWNWLQAHVSDLEYRIRQQTDIYRQLRSNKGSIMLAETSPFDVSPEDGEVKAEPVGCPVIQECGSDGGAEGPGTVSVETGLRKGCAPGRRVNGIINSLRPGSPECSDLEKQLRKQQQSLPSSQLPCSPQDDTCVAARTRPLLSCKRRRLVRPSTVTNLNRKGQRLCVQGPRCGCEVNPQCMTCGGRTLSSSDVQYERPLLERLSQFDPCVHPILSLSDDVTMSLHLQRVLKSHWNSRPLEKMKPLKKLSLKHKLSVGRPHDPSASFTSKDKHKMTNSLLSTVRLSHHKVRSEKLHRQQLDSLLGSTKLEGRPHYRGEQGHGPYDKSHARKRPREHSLSLDSMDNTPKLYLDGGSLCPSLSAGLPAHSSLLRQLSASSETCSVHFTSFNSSLRDNSAPHQPIRRRRGESSFDINNIVIPMSVAATTRVEKLQYKEILTPSWKEVDICAKPIAEEADIEEIEDLTDTAFSQLHQPCEDQERSRWSWTASAIAKRRGSRSYVSGRLDGRTTPLMSSTNPSTPQPSSPDTAHFHALQDYGSAASPCSPASPDLLSYPYTPGCYTAGGYSYTPIGSRESHRLLSNEDTRCSTPEGTYEELVPIPVHPWDRRSFPLESDPPPEPEEQPGNAEERPYRTMRHISGCKTGSSRSESDTGGPPSPLLPPDDSSKQKAPSSTTSLTTTLTRPSHR</sequence>
<dbReference type="GO" id="GO:0035035">
    <property type="term" value="F:histone acetyltransferase binding"/>
    <property type="evidence" value="ECO:0007669"/>
    <property type="project" value="TreeGrafter"/>
</dbReference>
<dbReference type="GeneID" id="110486139"/>
<dbReference type="Ensembl" id="ENSOMYT00000146810.1">
    <property type="protein sequence ID" value="ENSOMYP00000138277.1"/>
    <property type="gene ID" value="ENSOMYG00000077165.1"/>
</dbReference>